<comment type="caution">
    <text evidence="10">The sequence shown here is derived from an EMBL/GenBank/DDBJ whole genome shotgun (WGS) entry which is preliminary data.</text>
</comment>
<evidence type="ECO:0000256" key="8">
    <source>
        <dbReference type="ARBA" id="ARBA00023239"/>
    </source>
</evidence>
<feature type="region of interest" description="Disordered" evidence="9">
    <location>
        <begin position="40"/>
        <end position="64"/>
    </location>
</feature>
<proteinExistence type="inferred from homology"/>
<keyword evidence="7" id="KW-0005">Acetoin biosynthesis</keyword>
<organism evidence="10 11">
    <name type="scientific">Apiospora arundinis</name>
    <dbReference type="NCBI Taxonomy" id="335852"/>
    <lineage>
        <taxon>Eukaryota</taxon>
        <taxon>Fungi</taxon>
        <taxon>Dikarya</taxon>
        <taxon>Ascomycota</taxon>
        <taxon>Pezizomycotina</taxon>
        <taxon>Sordariomycetes</taxon>
        <taxon>Xylariomycetidae</taxon>
        <taxon>Amphisphaeriales</taxon>
        <taxon>Apiosporaceae</taxon>
        <taxon>Apiospora</taxon>
    </lineage>
</organism>
<evidence type="ECO:0000256" key="6">
    <source>
        <dbReference type="ARBA" id="ARBA00022793"/>
    </source>
</evidence>
<dbReference type="Pfam" id="PF03306">
    <property type="entry name" value="AAL_decarboxy"/>
    <property type="match status" value="2"/>
</dbReference>
<dbReference type="InterPro" id="IPR005128">
    <property type="entry name" value="Acetolactate_a_deCO2ase"/>
</dbReference>
<reference evidence="10 11" key="1">
    <citation type="journal article" date="2024" name="IMA Fungus">
        <title>Apiospora arundinis, a panoply of carbohydrate-active enzymes and secondary metabolites.</title>
        <authorList>
            <person name="Sorensen T."/>
            <person name="Petersen C."/>
            <person name="Muurmann A.T."/>
            <person name="Christiansen J.V."/>
            <person name="Brundto M.L."/>
            <person name="Overgaard C.K."/>
            <person name="Boysen A.T."/>
            <person name="Wollenberg R.D."/>
            <person name="Larsen T.O."/>
            <person name="Sorensen J.L."/>
            <person name="Nielsen K.L."/>
            <person name="Sondergaard T.E."/>
        </authorList>
    </citation>
    <scope>NUCLEOTIDE SEQUENCE [LARGE SCALE GENOMIC DNA]</scope>
    <source>
        <strain evidence="10 11">AAU 773</strain>
    </source>
</reference>
<dbReference type="PANTHER" id="PTHR35524:SF1">
    <property type="entry name" value="ALPHA-ACETOLACTATE DECARBOXYLASE"/>
    <property type="match status" value="1"/>
</dbReference>
<keyword evidence="8" id="KW-0456">Lyase</keyword>
<keyword evidence="11" id="KW-1185">Reference proteome</keyword>
<evidence type="ECO:0000256" key="1">
    <source>
        <dbReference type="ARBA" id="ARBA00001784"/>
    </source>
</evidence>
<comment type="catalytic activity">
    <reaction evidence="1">
        <text>(2S)-2-acetolactate + H(+) = (R)-acetoin + CO2</text>
        <dbReference type="Rhea" id="RHEA:21580"/>
        <dbReference type="ChEBI" id="CHEBI:15378"/>
        <dbReference type="ChEBI" id="CHEBI:15686"/>
        <dbReference type="ChEBI" id="CHEBI:16526"/>
        <dbReference type="ChEBI" id="CHEBI:58476"/>
        <dbReference type="EC" id="4.1.1.5"/>
    </reaction>
</comment>
<evidence type="ECO:0000313" key="11">
    <source>
        <dbReference type="Proteomes" id="UP001390339"/>
    </source>
</evidence>
<name>A0ABR2I165_9PEZI</name>
<dbReference type="PANTHER" id="PTHR35524">
    <property type="entry name" value="ALPHA-ACETOLACTATE DECARBOXYLASE"/>
    <property type="match status" value="1"/>
</dbReference>
<dbReference type="SUPFAM" id="SSF117856">
    <property type="entry name" value="AF0104/ALDC/Ptd012-like"/>
    <property type="match status" value="1"/>
</dbReference>
<protein>
    <recommendedName>
        <fullName evidence="5">Alpha-acetolactate decarboxylase</fullName>
        <ecNumber evidence="4">4.1.1.5</ecNumber>
    </recommendedName>
</protein>
<evidence type="ECO:0000313" key="10">
    <source>
        <dbReference type="EMBL" id="KAK8855843.1"/>
    </source>
</evidence>
<dbReference type="Gene3D" id="3.30.1330.80">
    <property type="entry name" value="Hypothetical protein, similar to alpha- acetolactate decarboxylase, domain 2"/>
    <property type="match status" value="2"/>
</dbReference>
<evidence type="ECO:0000256" key="9">
    <source>
        <dbReference type="SAM" id="MobiDB-lite"/>
    </source>
</evidence>
<gene>
    <name evidence="10" type="ORF">PGQ11_011755</name>
</gene>
<evidence type="ECO:0000256" key="2">
    <source>
        <dbReference type="ARBA" id="ARBA00005170"/>
    </source>
</evidence>
<feature type="compositionally biased region" description="Low complexity" evidence="9">
    <location>
        <begin position="49"/>
        <end position="61"/>
    </location>
</feature>
<sequence>MPNSIPNDIYQYSLWPAFEAGLKRGGPRVADLTNHGTYGVGVFEKRPTDTSSSNGDSGSDSLPFETPLKEMVQIESKAYSIAYDGTVEAADPGASLPYAMVTVFQPTQRVALSSSFTFDDMRKVDWPNSPMPFRITGAFRSVHTKSGLYEDVEGTIFGFMIPKWQAAVSGDEHSQMRFITDDRKQGGGNVLGFEAGEGVLLESGGCGRFHLGFPQDKMFNELKF</sequence>
<evidence type="ECO:0000256" key="5">
    <source>
        <dbReference type="ARBA" id="ARBA00020164"/>
    </source>
</evidence>
<dbReference type="Proteomes" id="UP001390339">
    <property type="component" value="Unassembled WGS sequence"/>
</dbReference>
<evidence type="ECO:0000256" key="4">
    <source>
        <dbReference type="ARBA" id="ARBA00013204"/>
    </source>
</evidence>
<evidence type="ECO:0000256" key="3">
    <source>
        <dbReference type="ARBA" id="ARBA00007106"/>
    </source>
</evidence>
<keyword evidence="6" id="KW-0210">Decarboxylase</keyword>
<comment type="pathway">
    <text evidence="2">Polyol metabolism; (R,R)-butane-2,3-diol biosynthesis; (R,R)-butane-2,3-diol from pyruvate: step 2/3.</text>
</comment>
<dbReference type="EC" id="4.1.1.5" evidence="4"/>
<dbReference type="EMBL" id="JAPCWZ010000007">
    <property type="protein sequence ID" value="KAK8855843.1"/>
    <property type="molecule type" value="Genomic_DNA"/>
</dbReference>
<comment type="similarity">
    <text evidence="3">Belongs to the alpha-acetolactate decarboxylase family.</text>
</comment>
<evidence type="ECO:0000256" key="7">
    <source>
        <dbReference type="ARBA" id="ARBA00023061"/>
    </source>
</evidence>
<accession>A0ABR2I165</accession>